<evidence type="ECO:0000313" key="2">
    <source>
        <dbReference type="Proteomes" id="UP000645257"/>
    </source>
</evidence>
<gene>
    <name evidence="1" type="ORF">GCM10011289_10200</name>
</gene>
<dbReference type="RefSeq" id="WP_229804514.1">
    <property type="nucleotide sequence ID" value="NZ_BMYX01000004.1"/>
</dbReference>
<reference evidence="1" key="2">
    <citation type="submission" date="2020-09" db="EMBL/GenBank/DDBJ databases">
        <authorList>
            <person name="Sun Q."/>
            <person name="Kim S."/>
        </authorList>
    </citation>
    <scope>NUCLEOTIDE SEQUENCE</scope>
    <source>
        <strain evidence="1">KCTC 32182</strain>
    </source>
</reference>
<dbReference type="Proteomes" id="UP000645257">
    <property type="component" value="Unassembled WGS sequence"/>
</dbReference>
<evidence type="ECO:0008006" key="3">
    <source>
        <dbReference type="Google" id="ProtNLM"/>
    </source>
</evidence>
<dbReference type="InterPro" id="IPR008551">
    <property type="entry name" value="TANGO2"/>
</dbReference>
<organism evidence="1 2">
    <name type="scientific">Paludibacterium paludis</name>
    <dbReference type="NCBI Taxonomy" id="1225769"/>
    <lineage>
        <taxon>Bacteria</taxon>
        <taxon>Pseudomonadati</taxon>
        <taxon>Pseudomonadota</taxon>
        <taxon>Betaproteobacteria</taxon>
        <taxon>Neisseriales</taxon>
        <taxon>Chromobacteriaceae</taxon>
        <taxon>Paludibacterium</taxon>
    </lineage>
</organism>
<reference evidence="1" key="1">
    <citation type="journal article" date="2014" name="Int. J. Syst. Evol. Microbiol.">
        <title>Complete genome sequence of Corynebacterium casei LMG S-19264T (=DSM 44701T), isolated from a smear-ripened cheese.</title>
        <authorList>
            <consortium name="US DOE Joint Genome Institute (JGI-PGF)"/>
            <person name="Walter F."/>
            <person name="Albersmeier A."/>
            <person name="Kalinowski J."/>
            <person name="Ruckert C."/>
        </authorList>
    </citation>
    <scope>NUCLEOTIDE SEQUENCE</scope>
    <source>
        <strain evidence="1">KCTC 32182</strain>
    </source>
</reference>
<name>A0A918P085_9NEIS</name>
<evidence type="ECO:0000313" key="1">
    <source>
        <dbReference type="EMBL" id="GGY09377.1"/>
    </source>
</evidence>
<sequence length="265" mass="29328">MMCVIAFAYKTGRLGPLVLLANRDEYHRRETAPLDWWQDHPGTLGGRDLEGGGSWLAVDSRGRLAAVTNIRDGYPVKARLSRGTLVERFVTGDMTALEFATELAQSTGDYAPYNLLFGQTDDLFHFHSRTGRITRVTPGVHTLSNATLDTPWFKCQRLADQLSCAPRPPSEDDAFEWLYDRHAAPPELLPNTGVGTALERLLSPVFVEARDYGTRASMLLTVSARGDIQFAERSFGLACRETGRRRYTLRPGQMIPPGATKGAVS</sequence>
<accession>A0A918P085</accession>
<dbReference type="PANTHER" id="PTHR17985:SF8">
    <property type="entry name" value="TRANSPORT AND GOLGI ORGANIZATION PROTEIN 2 HOMOLOG"/>
    <property type="match status" value="1"/>
</dbReference>
<dbReference type="Pfam" id="PF05742">
    <property type="entry name" value="TANGO2"/>
    <property type="match status" value="1"/>
</dbReference>
<dbReference type="EMBL" id="BMYX01000004">
    <property type="protein sequence ID" value="GGY09377.1"/>
    <property type="molecule type" value="Genomic_DNA"/>
</dbReference>
<keyword evidence="2" id="KW-1185">Reference proteome</keyword>
<proteinExistence type="predicted"/>
<dbReference type="AlphaFoldDB" id="A0A918P085"/>
<dbReference type="PANTHER" id="PTHR17985">
    <property type="entry name" value="SER/THR-RICH PROTEIN T10 IN DGCR REGION"/>
    <property type="match status" value="1"/>
</dbReference>
<comment type="caution">
    <text evidence="1">The sequence shown here is derived from an EMBL/GenBank/DDBJ whole genome shotgun (WGS) entry which is preliminary data.</text>
</comment>
<protein>
    <recommendedName>
        <fullName evidence="3">Transport and Golgi organization protein 2</fullName>
    </recommendedName>
</protein>